<dbReference type="InterPro" id="IPR007737">
    <property type="entry name" value="Mga_HTH"/>
</dbReference>
<keyword evidence="5" id="KW-0804">Transcription</keyword>
<evidence type="ECO:0000313" key="9">
    <source>
        <dbReference type="EMBL" id="NMO76965.1"/>
    </source>
</evidence>
<dbReference type="SUPFAM" id="SSF52794">
    <property type="entry name" value="PTS system IIB component-like"/>
    <property type="match status" value="1"/>
</dbReference>
<proteinExistence type="predicted"/>
<dbReference type="GO" id="GO:0006355">
    <property type="term" value="P:regulation of DNA-templated transcription"/>
    <property type="evidence" value="ECO:0007669"/>
    <property type="project" value="InterPro"/>
</dbReference>
<gene>
    <name evidence="9" type="ORF">HHU08_08165</name>
</gene>
<dbReference type="InterPro" id="IPR016152">
    <property type="entry name" value="PTrfase/Anion_transptr"/>
</dbReference>
<dbReference type="InterPro" id="IPR011608">
    <property type="entry name" value="PRD"/>
</dbReference>
<evidence type="ECO:0000256" key="2">
    <source>
        <dbReference type="ARBA" id="ARBA00022737"/>
    </source>
</evidence>
<keyword evidence="4" id="KW-0010">Activator</keyword>
<dbReference type="PROSITE" id="PS51372">
    <property type="entry name" value="PRD_2"/>
    <property type="match status" value="1"/>
</dbReference>
<dbReference type="Proteomes" id="UP000588491">
    <property type="component" value="Unassembled WGS sequence"/>
</dbReference>
<dbReference type="EMBL" id="JABBPK010000001">
    <property type="protein sequence ID" value="NMO76965.1"/>
    <property type="molecule type" value="Genomic_DNA"/>
</dbReference>
<evidence type="ECO:0000259" key="8">
    <source>
        <dbReference type="PROSITE" id="PS51372"/>
    </source>
</evidence>
<evidence type="ECO:0000259" key="6">
    <source>
        <dbReference type="PROSITE" id="PS51094"/>
    </source>
</evidence>
<dbReference type="InterPro" id="IPR036634">
    <property type="entry name" value="PRD_sf"/>
</dbReference>
<keyword evidence="2" id="KW-0677">Repeat</keyword>
<dbReference type="PROSITE" id="PS51094">
    <property type="entry name" value="PTS_EIIA_TYPE_2"/>
    <property type="match status" value="1"/>
</dbReference>
<dbReference type="InterPro" id="IPR013011">
    <property type="entry name" value="PTS_EIIB_2"/>
</dbReference>
<keyword evidence="10" id="KW-1185">Reference proteome</keyword>
<dbReference type="AlphaFoldDB" id="A0A7Y0K865"/>
<keyword evidence="1" id="KW-0808">Transferase</keyword>
<comment type="caution">
    <text evidence="9">The sequence shown here is derived from an EMBL/GenBank/DDBJ whole genome shotgun (WGS) entry which is preliminary data.</text>
</comment>
<dbReference type="InterPro" id="IPR036095">
    <property type="entry name" value="PTS_EIIB-like_sf"/>
</dbReference>
<dbReference type="GO" id="GO:0009401">
    <property type="term" value="P:phosphoenolpyruvate-dependent sugar phosphotransferase system"/>
    <property type="evidence" value="ECO:0007669"/>
    <property type="project" value="InterPro"/>
</dbReference>
<reference evidence="9 10" key="1">
    <citation type="submission" date="2020-04" db="EMBL/GenBank/DDBJ databases">
        <title>Bacillus sp. UniB3 isolated from commercial digestive syrup.</title>
        <authorList>
            <person name="Thorat V."/>
            <person name="Kirdat K."/>
            <person name="Tiwarekar B."/>
            <person name="Yadav A."/>
        </authorList>
    </citation>
    <scope>NUCLEOTIDE SEQUENCE [LARGE SCALE GENOMIC DNA]</scope>
    <source>
        <strain evidence="9 10">UniB3</strain>
    </source>
</reference>
<dbReference type="GO" id="GO:0008982">
    <property type="term" value="F:protein-N(PI)-phosphohistidine-sugar phosphotransferase activity"/>
    <property type="evidence" value="ECO:0007669"/>
    <property type="project" value="InterPro"/>
</dbReference>
<dbReference type="SUPFAM" id="SSF55804">
    <property type="entry name" value="Phoshotransferase/anion transport protein"/>
    <property type="match status" value="1"/>
</dbReference>
<dbReference type="InterPro" id="IPR002178">
    <property type="entry name" value="PTS_EIIA_type-2_dom"/>
</dbReference>
<dbReference type="CDD" id="cd00211">
    <property type="entry name" value="PTS_IIA_fru"/>
    <property type="match status" value="1"/>
</dbReference>
<keyword evidence="3" id="KW-0805">Transcription regulation</keyword>
<sequence length="693" mass="81638">MLDERAYIIIQKIMERPFIEKQNLQEQTKLTQRQIDYSLEKINSWLESHKKKPIEINSYNQISVDYETRELLINEVSNTIPVDEYVLSSEERMQYMFLYLFINIDYLSTNHFIDALKVGKTTIMSDLKALTSKLQRMGISLEYNRKQGYHLVGNESEIRYLGLKLIVKELNTNNNTKLFGYFLRENQLESYAHMKQIVLFYSNKHNIIFIENRLTEFIYSFLLLKTRLQKVESLHLTHKWRSIKSTKEYNFAEELLSFYHIKKEENICYLTSWVLGLTLGEADEYREDYPLVMDLVEHIRMRFESFSGIRFEHPREVSKQIFRHFRSVYYRLLFHLPIVNPLYEKIIEEYNNLYTIVNETLKPLSALFKHPIPAEEVAYLTIHFASLSRNEREGKANKKVGLIVCPNGVGSSSITHTVLKSIFPEFAFLAPIETEQLDKIDVDYDLLFSTVPDIRLFYTKKPVFIVSPVMDTAEKYRLIRDVYTELGNSFFKLPSVELITQIVEKYAVVKEKEQMKRELYEYFVVNEKVELKKDQGPKLSEIISPELIQLHVLANNWEDAIRLSALPLLHEKRITENYIQKMIENARKDGPYMVIMPNVALPHARPSDGVNQLSISIAVLNEPVYFDKYTNKPVRFVFCLAAINQEFHLNALSQLVQLLEKEEFYHILKTSKTSQEVFNYICCQEERNVKVAP</sequence>
<evidence type="ECO:0000256" key="4">
    <source>
        <dbReference type="ARBA" id="ARBA00023159"/>
    </source>
</evidence>
<dbReference type="PANTHER" id="PTHR30185:SF9">
    <property type="entry name" value="MANNITOL-SPECIFIC PHOSPHOTRANSFERASE ENZYME IIA COMPONENT"/>
    <property type="match status" value="1"/>
</dbReference>
<dbReference type="Pfam" id="PF00874">
    <property type="entry name" value="PRD"/>
    <property type="match status" value="1"/>
</dbReference>
<dbReference type="PROSITE" id="PS51099">
    <property type="entry name" value="PTS_EIIB_TYPE_2"/>
    <property type="match status" value="1"/>
</dbReference>
<evidence type="ECO:0000256" key="5">
    <source>
        <dbReference type="ARBA" id="ARBA00023163"/>
    </source>
</evidence>
<evidence type="ECO:0000313" key="10">
    <source>
        <dbReference type="Proteomes" id="UP000588491"/>
    </source>
</evidence>
<dbReference type="Pfam" id="PF05043">
    <property type="entry name" value="Mga"/>
    <property type="match status" value="1"/>
</dbReference>
<dbReference type="InterPro" id="IPR050661">
    <property type="entry name" value="BglG_antiterminators"/>
</dbReference>
<name>A0A7Y0K865_9BACI</name>
<dbReference type="Gene3D" id="3.40.930.10">
    <property type="entry name" value="Mannitol-specific EII, Chain A"/>
    <property type="match status" value="1"/>
</dbReference>
<dbReference type="PANTHER" id="PTHR30185">
    <property type="entry name" value="CRYPTIC BETA-GLUCOSIDE BGL OPERON ANTITERMINATOR"/>
    <property type="match status" value="1"/>
</dbReference>
<dbReference type="Gene3D" id="1.10.1790.10">
    <property type="entry name" value="PRD domain"/>
    <property type="match status" value="1"/>
</dbReference>
<dbReference type="RefSeq" id="WP_169188236.1">
    <property type="nucleotide sequence ID" value="NZ_JABBPK010000001.1"/>
</dbReference>
<evidence type="ECO:0000259" key="7">
    <source>
        <dbReference type="PROSITE" id="PS51099"/>
    </source>
</evidence>
<dbReference type="CDD" id="cd05568">
    <property type="entry name" value="PTS_IIB_bgl_like"/>
    <property type="match status" value="1"/>
</dbReference>
<feature type="domain" description="PTS EIIB type-2" evidence="7">
    <location>
        <begin position="399"/>
        <end position="490"/>
    </location>
</feature>
<dbReference type="Pfam" id="PF00359">
    <property type="entry name" value="PTS_EIIA_2"/>
    <property type="match status" value="1"/>
</dbReference>
<protein>
    <submittedName>
        <fullName evidence="9">BglG family transcription antiterminator</fullName>
    </submittedName>
</protein>
<organism evidence="9 10">
    <name type="scientific">Niallia alba</name>
    <dbReference type="NCBI Taxonomy" id="2729105"/>
    <lineage>
        <taxon>Bacteria</taxon>
        <taxon>Bacillati</taxon>
        <taxon>Bacillota</taxon>
        <taxon>Bacilli</taxon>
        <taxon>Bacillales</taxon>
        <taxon>Bacillaceae</taxon>
        <taxon>Niallia</taxon>
    </lineage>
</organism>
<evidence type="ECO:0000256" key="1">
    <source>
        <dbReference type="ARBA" id="ARBA00022679"/>
    </source>
</evidence>
<feature type="domain" description="PRD" evidence="8">
    <location>
        <begin position="287"/>
        <end position="394"/>
    </location>
</feature>
<feature type="domain" description="PTS EIIA type-2" evidence="6">
    <location>
        <begin position="541"/>
        <end position="684"/>
    </location>
</feature>
<evidence type="ECO:0000256" key="3">
    <source>
        <dbReference type="ARBA" id="ARBA00023015"/>
    </source>
</evidence>
<accession>A0A7Y0K865</accession>
<dbReference type="SUPFAM" id="SSF63520">
    <property type="entry name" value="PTS-regulatory domain, PRD"/>
    <property type="match status" value="1"/>
</dbReference>